<dbReference type="SUPFAM" id="SSF56104">
    <property type="entry name" value="SAICAR synthase-like"/>
    <property type="match status" value="1"/>
</dbReference>
<evidence type="ECO:0000256" key="1">
    <source>
        <dbReference type="ARBA" id="ARBA00007374"/>
    </source>
</evidence>
<dbReference type="GO" id="GO:0008440">
    <property type="term" value="F:inositol-1,4,5-trisphosphate 3-kinase activity"/>
    <property type="evidence" value="ECO:0007669"/>
    <property type="project" value="TreeGrafter"/>
</dbReference>
<feature type="region of interest" description="Disordered" evidence="5">
    <location>
        <begin position="232"/>
        <end position="258"/>
    </location>
</feature>
<keyword evidence="2 4" id="KW-0808">Transferase</keyword>
<dbReference type="PANTHER" id="PTHR12400">
    <property type="entry name" value="INOSITOL POLYPHOSPHATE KINASE"/>
    <property type="match status" value="1"/>
</dbReference>
<evidence type="ECO:0000256" key="4">
    <source>
        <dbReference type="RuleBase" id="RU363090"/>
    </source>
</evidence>
<comment type="similarity">
    <text evidence="1 4">Belongs to the inositol phosphokinase (IPK) family.</text>
</comment>
<evidence type="ECO:0000256" key="3">
    <source>
        <dbReference type="ARBA" id="ARBA00022777"/>
    </source>
</evidence>
<dbReference type="GO" id="GO:0000824">
    <property type="term" value="F:inositol-1,4,5,6-tetrakisphosphate 3-kinase activity"/>
    <property type="evidence" value="ECO:0007669"/>
    <property type="project" value="TreeGrafter"/>
</dbReference>
<dbReference type="Proteomes" id="UP000307173">
    <property type="component" value="Unassembled WGS sequence"/>
</dbReference>
<accession>A0A4T0WZQ4</accession>
<dbReference type="OrthoDB" id="2573163at2759"/>
<dbReference type="GO" id="GO:0032958">
    <property type="term" value="P:inositol phosphate biosynthetic process"/>
    <property type="evidence" value="ECO:0007669"/>
    <property type="project" value="InterPro"/>
</dbReference>
<organism evidence="6 7">
    <name type="scientific">Pichia inconspicua</name>
    <dbReference type="NCBI Taxonomy" id="52247"/>
    <lineage>
        <taxon>Eukaryota</taxon>
        <taxon>Fungi</taxon>
        <taxon>Dikarya</taxon>
        <taxon>Ascomycota</taxon>
        <taxon>Saccharomycotina</taxon>
        <taxon>Pichiomycetes</taxon>
        <taxon>Pichiales</taxon>
        <taxon>Pichiaceae</taxon>
        <taxon>Pichia</taxon>
    </lineage>
</organism>
<dbReference type="InterPro" id="IPR005522">
    <property type="entry name" value="IPK"/>
</dbReference>
<name>A0A4T0WZQ4_9ASCO</name>
<proteinExistence type="inferred from homology"/>
<evidence type="ECO:0000256" key="2">
    <source>
        <dbReference type="ARBA" id="ARBA00022679"/>
    </source>
</evidence>
<keyword evidence="3 4" id="KW-0418">Kinase</keyword>
<dbReference type="STRING" id="52247.A0A4T0WZQ4"/>
<feature type="compositionally biased region" description="Polar residues" evidence="5">
    <location>
        <begin position="390"/>
        <end position="418"/>
    </location>
</feature>
<dbReference type="EMBL" id="SELW01000485">
    <property type="protein sequence ID" value="TID24758.1"/>
    <property type="molecule type" value="Genomic_DNA"/>
</dbReference>
<feature type="region of interest" description="Disordered" evidence="5">
    <location>
        <begin position="387"/>
        <end position="418"/>
    </location>
</feature>
<protein>
    <recommendedName>
        <fullName evidence="4">Kinase</fullName>
        <ecNumber evidence="4">2.7.-.-</ecNumber>
    </recommendedName>
</protein>
<feature type="compositionally biased region" description="Low complexity" evidence="5">
    <location>
        <begin position="100"/>
        <end position="109"/>
    </location>
</feature>
<sequence>MSDEKNITKLVSEDISQNGNNIALLSTEADNNISPQKIPTKLVNNLAGRKAAKSLRLFRGSLAEDNAITLDRRDQTDQFNAFTVEPILSRQCKSKRKSLNSENTDTSTSDSEENTSLDHNYQGSVVPLKSSLTNKQPGSADLICANNSNLELSTSLPKLEPMSSAIYFPHAPANEQALTIPEHLTAEAEFDHPENEEVIGEINDEDEPVSDITGKVPMNHCTSIKVHHGENLGKLDQKPTGSISDGIDAGPNRENKSSTKYPLAVELQPFKNKVGGHTAIFKFSHRAVCKALVNRENTWYENIEILHPELLEFMPKYIGVLNVRYSAVMDDKPEHPTLEPINYNKEKGGAMFVTKGSSGVDKYPEVVLEDNIHIVPQSLWDHYNSPEAKPTTSQLSHTLKQSLSTQSENNETFKTTGSTTVNTKLKELVLSEVFAPIKDYTKKARANKKHSNLRSNLSAEKSLSQSYVDQNTFQSLPKFHRYSTSSISSPLVKGKTLNKINDSIEENILYNSTLEPSSVHSDDLRLHHNFRSDSASTLENETIKFPDREAFMLRLKTLSEREGSDHAIVDDYDDDESVNGLKSVADYEIFDMEDDKRPERNITLTKDDECLKNAEADESSVGLRKHTRFERFILLEDLTSGMKYPCVLDLKMGTRQYGVEAKPSKRESQKRKCYTTTSRQLGTRICGMQVWDAQKNEFINKDKYFGRNVKVGKDFMRSLARFLYDGRSVFSIVKHIPTLIEKFEKLVHTFEQLIDYRLYGSSILLMYDSEEDRQHEHDSTIIVRLIDFAQCVIGGSEFPEKTTFPPVHKGEPDAGYIRGLMSLIYYFKVIFEKFTGGYEYESYEKSWHLINHLHASGRLNNNSEWLDDFCNDKIECPFDFDPIPQYSGICENVSE</sequence>
<evidence type="ECO:0000313" key="6">
    <source>
        <dbReference type="EMBL" id="TID24758.1"/>
    </source>
</evidence>
<dbReference type="AlphaFoldDB" id="A0A4T0WZQ4"/>
<dbReference type="PANTHER" id="PTHR12400:SF21">
    <property type="entry name" value="KINASE"/>
    <property type="match status" value="1"/>
</dbReference>
<dbReference type="GO" id="GO:0005737">
    <property type="term" value="C:cytoplasm"/>
    <property type="evidence" value="ECO:0007669"/>
    <property type="project" value="TreeGrafter"/>
</dbReference>
<dbReference type="InterPro" id="IPR038286">
    <property type="entry name" value="IPK_sf"/>
</dbReference>
<dbReference type="GO" id="GO:0005634">
    <property type="term" value="C:nucleus"/>
    <property type="evidence" value="ECO:0007669"/>
    <property type="project" value="TreeGrafter"/>
</dbReference>
<dbReference type="Pfam" id="PF03770">
    <property type="entry name" value="IPK"/>
    <property type="match status" value="1"/>
</dbReference>
<dbReference type="GO" id="GO:0046854">
    <property type="term" value="P:phosphatidylinositol phosphate biosynthetic process"/>
    <property type="evidence" value="ECO:0007669"/>
    <property type="project" value="TreeGrafter"/>
</dbReference>
<gene>
    <name evidence="6" type="ORF">CANINC_002982</name>
</gene>
<comment type="caution">
    <text evidence="6">The sequence shown here is derived from an EMBL/GenBank/DDBJ whole genome shotgun (WGS) entry which is preliminary data.</text>
</comment>
<dbReference type="EC" id="2.7.-.-" evidence="4"/>
<feature type="region of interest" description="Disordered" evidence="5">
    <location>
        <begin position="93"/>
        <end position="119"/>
    </location>
</feature>
<reference evidence="6 7" key="1">
    <citation type="journal article" date="2019" name="Front. Genet.">
        <title>Whole-Genome Sequencing of the Opportunistic Yeast Pathogen Candida inconspicua Uncovers Its Hybrid Origin.</title>
        <authorList>
            <person name="Mixao V."/>
            <person name="Hansen A.P."/>
            <person name="Saus E."/>
            <person name="Boekhout T."/>
            <person name="Lass-Florl C."/>
            <person name="Gabaldon T."/>
        </authorList>
    </citation>
    <scope>NUCLEOTIDE SEQUENCE [LARGE SCALE GENOMIC DNA]</scope>
    <source>
        <strain evidence="6 7">CBS 180</strain>
    </source>
</reference>
<evidence type="ECO:0000313" key="7">
    <source>
        <dbReference type="Proteomes" id="UP000307173"/>
    </source>
</evidence>
<evidence type="ECO:0000256" key="5">
    <source>
        <dbReference type="SAM" id="MobiDB-lite"/>
    </source>
</evidence>
<dbReference type="Gene3D" id="3.30.470.160">
    <property type="entry name" value="Inositol polyphosphate kinase"/>
    <property type="match status" value="1"/>
</dbReference>
<keyword evidence="7" id="KW-1185">Reference proteome</keyword>